<dbReference type="RefSeq" id="WP_202383208.1">
    <property type="nucleotide sequence ID" value="NZ_BAAAMA010000011.1"/>
</dbReference>
<evidence type="ECO:0000313" key="3">
    <source>
        <dbReference type="Proteomes" id="UP001646141"/>
    </source>
</evidence>
<gene>
    <name evidence="2" type="ORF">D3226_13860</name>
</gene>
<dbReference type="EMBL" id="QYAD01000006">
    <property type="protein sequence ID" value="MBL3691026.1"/>
    <property type="molecule type" value="Genomic_DNA"/>
</dbReference>
<proteinExistence type="predicted"/>
<keyword evidence="3" id="KW-1185">Reference proteome</keyword>
<reference evidence="2 3" key="1">
    <citation type="submission" date="2018-09" db="EMBL/GenBank/DDBJ databases">
        <title>Comparative genomics of Leucobacter spp.</title>
        <authorList>
            <person name="Reis A.C."/>
            <person name="Kolvenbach B.A."/>
            <person name="Corvini P.F.X."/>
            <person name="Nunes O.C."/>
        </authorList>
    </citation>
    <scope>NUCLEOTIDE SEQUENCE [LARGE SCALE GENOMIC DNA]</scope>
    <source>
        <strain evidence="2 3">L-1</strain>
    </source>
</reference>
<organism evidence="2 3">
    <name type="scientific">Leucobacter chromiireducens subsp. chromiireducens</name>
    <dbReference type="NCBI Taxonomy" id="660067"/>
    <lineage>
        <taxon>Bacteria</taxon>
        <taxon>Bacillati</taxon>
        <taxon>Actinomycetota</taxon>
        <taxon>Actinomycetes</taxon>
        <taxon>Micrococcales</taxon>
        <taxon>Microbacteriaceae</taxon>
        <taxon>Leucobacter</taxon>
    </lineage>
</organism>
<feature type="region of interest" description="Disordered" evidence="1">
    <location>
        <begin position="1"/>
        <end position="21"/>
    </location>
</feature>
<evidence type="ECO:0000256" key="1">
    <source>
        <dbReference type="SAM" id="MobiDB-lite"/>
    </source>
</evidence>
<accession>A0ABS1SVT7</accession>
<sequence>MSSPDTPVPGATPAASDPTDGLLSRVELIEAQPLPERAARFEQLHDELLTDLQRGDLGDI</sequence>
<comment type="caution">
    <text evidence="2">The sequence shown here is derived from an EMBL/GenBank/DDBJ whole genome shotgun (WGS) entry which is preliminary data.</text>
</comment>
<evidence type="ECO:0000313" key="2">
    <source>
        <dbReference type="EMBL" id="MBL3691026.1"/>
    </source>
</evidence>
<protein>
    <submittedName>
        <fullName evidence="2">Uncharacterized protein</fullName>
    </submittedName>
</protein>
<dbReference type="Proteomes" id="UP001646141">
    <property type="component" value="Unassembled WGS sequence"/>
</dbReference>
<name>A0ABS1SVT7_9MICO</name>